<dbReference type="InParanoid" id="A0A1Q3BK24"/>
<organism evidence="4 5">
    <name type="scientific">Cephalotus follicularis</name>
    <name type="common">Albany pitcher plant</name>
    <dbReference type="NCBI Taxonomy" id="3775"/>
    <lineage>
        <taxon>Eukaryota</taxon>
        <taxon>Viridiplantae</taxon>
        <taxon>Streptophyta</taxon>
        <taxon>Embryophyta</taxon>
        <taxon>Tracheophyta</taxon>
        <taxon>Spermatophyta</taxon>
        <taxon>Magnoliopsida</taxon>
        <taxon>eudicotyledons</taxon>
        <taxon>Gunneridae</taxon>
        <taxon>Pentapetalae</taxon>
        <taxon>rosids</taxon>
        <taxon>fabids</taxon>
        <taxon>Oxalidales</taxon>
        <taxon>Cephalotaceae</taxon>
        <taxon>Cephalotus</taxon>
    </lineage>
</organism>
<dbReference type="SUPFAM" id="SSF57667">
    <property type="entry name" value="beta-beta-alpha zinc fingers"/>
    <property type="match status" value="2"/>
</dbReference>
<dbReference type="Proteomes" id="UP000187406">
    <property type="component" value="Unassembled WGS sequence"/>
</dbReference>
<dbReference type="PANTHER" id="PTHR46326">
    <property type="entry name" value="ZINC FINGER PROTEIN ZAT1-RELATED"/>
    <property type="match status" value="1"/>
</dbReference>
<dbReference type="InterPro" id="IPR013087">
    <property type="entry name" value="Znf_C2H2_type"/>
</dbReference>
<evidence type="ECO:0000313" key="5">
    <source>
        <dbReference type="Proteomes" id="UP000187406"/>
    </source>
</evidence>
<feature type="domain" description="C2H2-type" evidence="3">
    <location>
        <begin position="151"/>
        <end position="178"/>
    </location>
</feature>
<dbReference type="AlphaFoldDB" id="A0A1Q3BK24"/>
<accession>A0A1Q3BK24</accession>
<dbReference type="PANTHER" id="PTHR46326:SF10">
    <property type="entry name" value="C2H2 AND C2HC ZINC FINGER PROTEIN"/>
    <property type="match status" value="1"/>
</dbReference>
<name>A0A1Q3BK24_CEPFO</name>
<dbReference type="GO" id="GO:0006355">
    <property type="term" value="P:regulation of DNA-templated transcription"/>
    <property type="evidence" value="ECO:0007669"/>
    <property type="project" value="InterPro"/>
</dbReference>
<dbReference type="Gene3D" id="3.30.160.60">
    <property type="entry name" value="Classic Zinc Finger"/>
    <property type="match status" value="1"/>
</dbReference>
<dbReference type="STRING" id="3775.A0A1Q3BK24"/>
<keyword evidence="5" id="KW-1185">Reference proteome</keyword>
<evidence type="ECO:0000256" key="1">
    <source>
        <dbReference type="PROSITE-ProRule" id="PRU00042"/>
    </source>
</evidence>
<dbReference type="PROSITE" id="PS50157">
    <property type="entry name" value="ZINC_FINGER_C2H2_2"/>
    <property type="match status" value="3"/>
</dbReference>
<keyword evidence="1" id="KW-0479">Metal-binding</keyword>
<sequence length="278" mass="31079">MDKHRICKICNKRFVNGKAMGGHMRSHLAKLPIPLKPQPPQPVPCNPPKPPSSSSSLSNHSSKNHMQSYRSVNRELVCCLTKFDPVALGRESGRNSTRNNFTRRRSKRRRRLVEQVLEQPKPEAEAEDEDVDDEDDLFCGNGARSNSKVDYRCETCNKVFRSYQALGGHRSSHKNRKVKNIDPLDYDEDEEEEEQEEEVAVGEDGDVNGGDVGVGSAGVINQRNFQCPFCEKVFESGQALGGHKKVHYAYLPVVKAPPKSAVPLLDLNLPAPEDDCEV</sequence>
<dbReference type="GO" id="GO:0008270">
    <property type="term" value="F:zinc ion binding"/>
    <property type="evidence" value="ECO:0007669"/>
    <property type="project" value="UniProtKB-KW"/>
</dbReference>
<gene>
    <name evidence="4" type="ORF">CFOL_v3_11586</name>
</gene>
<dbReference type="InterPro" id="IPR044303">
    <property type="entry name" value="ZAT1/4/9"/>
</dbReference>
<feature type="region of interest" description="Disordered" evidence="2">
    <location>
        <begin position="171"/>
        <end position="208"/>
    </location>
</feature>
<evidence type="ECO:0000256" key="2">
    <source>
        <dbReference type="SAM" id="MobiDB-lite"/>
    </source>
</evidence>
<evidence type="ECO:0000313" key="4">
    <source>
        <dbReference type="EMBL" id="GAV68083.1"/>
    </source>
</evidence>
<proteinExistence type="predicted"/>
<dbReference type="InterPro" id="IPR036236">
    <property type="entry name" value="Znf_C2H2_sf"/>
</dbReference>
<dbReference type="OrthoDB" id="654211at2759"/>
<dbReference type="EMBL" id="BDDD01000606">
    <property type="protein sequence ID" value="GAV68083.1"/>
    <property type="molecule type" value="Genomic_DNA"/>
</dbReference>
<dbReference type="Pfam" id="PF13912">
    <property type="entry name" value="zf-C2H2_6"/>
    <property type="match status" value="3"/>
</dbReference>
<keyword evidence="1" id="KW-0863">Zinc-finger</keyword>
<protein>
    <submittedName>
        <fullName evidence="4">Zf-C2H2_6 domain-containing protein</fullName>
    </submittedName>
</protein>
<feature type="compositionally biased region" description="Basic residues" evidence="2">
    <location>
        <begin position="101"/>
        <end position="111"/>
    </location>
</feature>
<feature type="non-terminal residue" evidence="4">
    <location>
        <position position="278"/>
    </location>
</feature>
<feature type="compositionally biased region" description="Acidic residues" evidence="2">
    <location>
        <begin position="184"/>
        <end position="206"/>
    </location>
</feature>
<dbReference type="PROSITE" id="PS00028">
    <property type="entry name" value="ZINC_FINGER_C2H2_1"/>
    <property type="match status" value="3"/>
</dbReference>
<feature type="compositionally biased region" description="Acidic residues" evidence="2">
    <location>
        <begin position="125"/>
        <end position="137"/>
    </location>
</feature>
<evidence type="ECO:0000259" key="3">
    <source>
        <dbReference type="PROSITE" id="PS50157"/>
    </source>
</evidence>
<reference evidence="5" key="1">
    <citation type="submission" date="2016-04" db="EMBL/GenBank/DDBJ databases">
        <title>Cephalotus genome sequencing.</title>
        <authorList>
            <person name="Fukushima K."/>
            <person name="Hasebe M."/>
            <person name="Fang X."/>
        </authorList>
    </citation>
    <scope>NUCLEOTIDE SEQUENCE [LARGE SCALE GENOMIC DNA]</scope>
    <source>
        <strain evidence="5">cv. St1</strain>
    </source>
</reference>
<comment type="caution">
    <text evidence="4">The sequence shown here is derived from an EMBL/GenBank/DDBJ whole genome shotgun (WGS) entry which is preliminary data.</text>
</comment>
<dbReference type="SMART" id="SM00355">
    <property type="entry name" value="ZnF_C2H2"/>
    <property type="match status" value="3"/>
</dbReference>
<feature type="compositionally biased region" description="Pro residues" evidence="2">
    <location>
        <begin position="34"/>
        <end position="51"/>
    </location>
</feature>
<feature type="compositionally biased region" description="Low complexity" evidence="2">
    <location>
        <begin position="52"/>
        <end position="61"/>
    </location>
</feature>
<feature type="domain" description="C2H2-type" evidence="3">
    <location>
        <begin position="225"/>
        <end position="252"/>
    </location>
</feature>
<feature type="region of interest" description="Disordered" evidence="2">
    <location>
        <begin position="89"/>
        <end position="138"/>
    </location>
</feature>
<feature type="region of interest" description="Disordered" evidence="2">
    <location>
        <begin position="32"/>
        <end position="67"/>
    </location>
</feature>
<keyword evidence="1" id="KW-0862">Zinc</keyword>
<feature type="domain" description="C2H2-type" evidence="3">
    <location>
        <begin position="5"/>
        <end position="32"/>
    </location>
</feature>